<feature type="domain" description="PAS" evidence="15">
    <location>
        <begin position="226"/>
        <end position="291"/>
    </location>
</feature>
<evidence type="ECO:0000256" key="8">
    <source>
        <dbReference type="ARBA" id="ARBA00022801"/>
    </source>
</evidence>
<evidence type="ECO:0000313" key="17">
    <source>
        <dbReference type="EMBL" id="GAA0477563.1"/>
    </source>
</evidence>
<keyword evidence="9" id="KW-0067">ATP-binding</keyword>
<evidence type="ECO:0000256" key="4">
    <source>
        <dbReference type="ARBA" id="ARBA00022679"/>
    </source>
</evidence>
<evidence type="ECO:0000256" key="12">
    <source>
        <dbReference type="ARBA" id="ARBA00023136"/>
    </source>
</evidence>
<evidence type="ECO:0000256" key="7">
    <source>
        <dbReference type="ARBA" id="ARBA00022777"/>
    </source>
</evidence>
<dbReference type="InterPro" id="IPR052016">
    <property type="entry name" value="Bact_Sigma-Reg"/>
</dbReference>
<evidence type="ECO:0000256" key="11">
    <source>
        <dbReference type="ARBA" id="ARBA00023012"/>
    </source>
</evidence>
<keyword evidence="2" id="KW-1003">Cell membrane</keyword>
<dbReference type="InterPro" id="IPR036457">
    <property type="entry name" value="PPM-type-like_dom_sf"/>
</dbReference>
<dbReference type="Pfam" id="PF17203">
    <property type="entry name" value="sCache_3_2"/>
    <property type="match status" value="1"/>
</dbReference>
<evidence type="ECO:0000256" key="9">
    <source>
        <dbReference type="ARBA" id="ARBA00022840"/>
    </source>
</evidence>
<keyword evidence="3" id="KW-0597">Phosphoprotein</keyword>
<dbReference type="PANTHER" id="PTHR43156:SF2">
    <property type="entry name" value="STAGE II SPORULATION PROTEIN E"/>
    <property type="match status" value="1"/>
</dbReference>
<keyword evidence="6" id="KW-0547">Nucleotide-binding</keyword>
<keyword evidence="5 13" id="KW-0812">Transmembrane</keyword>
<evidence type="ECO:0000259" key="15">
    <source>
        <dbReference type="SMART" id="SM00091"/>
    </source>
</evidence>
<dbReference type="InterPro" id="IPR003594">
    <property type="entry name" value="HATPase_dom"/>
</dbReference>
<dbReference type="SMART" id="SM00065">
    <property type="entry name" value="GAF"/>
    <property type="match status" value="1"/>
</dbReference>
<keyword evidence="7" id="KW-0418">Kinase</keyword>
<evidence type="ECO:0000256" key="5">
    <source>
        <dbReference type="ARBA" id="ARBA00022692"/>
    </source>
</evidence>
<dbReference type="Proteomes" id="UP001500909">
    <property type="component" value="Unassembled WGS sequence"/>
</dbReference>
<dbReference type="CDD" id="cd00130">
    <property type="entry name" value="PAS"/>
    <property type="match status" value="1"/>
</dbReference>
<dbReference type="SUPFAM" id="SSF103190">
    <property type="entry name" value="Sensory domain-like"/>
    <property type="match status" value="1"/>
</dbReference>
<dbReference type="Gene3D" id="3.30.565.10">
    <property type="entry name" value="Histidine kinase-like ATPase, C-terminal domain"/>
    <property type="match status" value="1"/>
</dbReference>
<gene>
    <name evidence="17" type="ORF">GCM10010361_47590</name>
</gene>
<keyword evidence="8" id="KW-0378">Hydrolase</keyword>
<sequence>MGQQSWAWPRSLLNPRSLAGQVFILQVVIVVLLVVAAVTALALQAKRDSKQAAERRSLSVAETFASSPAVARAMKSCDPTAVLQPQAEAVRKQAKVDYVVVFDLAGIRITHPDRKLIGKHVVGAFGAALDDARHGRSFTEVIDGPLGPAVDSTAPINRPDGALVGGVSAGITLEHAENTVERQMPVLLGAAGLGLVLAAGSTGLVTRRLRRQTHGLGQAEMTRMYEHHDAVLHAVREGVVILGSEGRLQLVNDEARRLLELPHDVEGRAVDEVGLPDRLVELMRSGRSATDEVHHVGNRLLAVNVRSTERAGGPCGSVATLRDTTELASLSGRAEIAGERLKLLYESGVRIGTTLDVVRTAEELAEVAAPRFADIVTVDLLEAVVAGDEPSVHAGWRMRRTAVKGGPGEPGIYPIGELIHFVSTTPQAMALENGGAALVADLTRTVDWSDQDRARGAALLEAGVRSLVTVPLRARGVVLGMVNFWRSADSPPFEEEDLSFAEEVTARAAVCIDNARRYAREHAMAVTLQRSLLPRGLPEQDALDVAWRYLPAQAGVGGDWFDVIPLPGARVALVVGDVVGHGLHAAATMGRLRTAVHNFSSLDLPVDELLGHLDELVTRIDSEEDTDQERRGWEGVTGATCLYAIYDSVSGLCTMARAGHPGPALVGPDGTVGFPEVPPSPPLGLGGHPFETTELRLTEGTDLVLFTDGLVEDRGRDIDTGFGMLGTALAGAAGRSPDEMCRAAVEAMVPERPSDDIALLIARTCLLDPSRVADWAVAQDPAEVGRLRAECGAKLREWGLADIGFSTELILSELITNAIRYGAPPIRLRLLRDRSLICEVADGSSTAPHLRRATSMDEGGRGLFLVAHLAQRWGTRYVPGGKVIWTEQPLNDAGAAPVETPADVLLDQFDDSGF</sequence>
<dbReference type="InterPro" id="IPR003018">
    <property type="entry name" value="GAF"/>
</dbReference>
<evidence type="ECO:0000259" key="14">
    <source>
        <dbReference type="SMART" id="SM00065"/>
    </source>
</evidence>
<dbReference type="EMBL" id="BAAABY010000033">
    <property type="protein sequence ID" value="GAA0477563.1"/>
    <property type="molecule type" value="Genomic_DNA"/>
</dbReference>
<dbReference type="InterPro" id="IPR036890">
    <property type="entry name" value="HATPase_C_sf"/>
</dbReference>
<evidence type="ECO:0000256" key="6">
    <source>
        <dbReference type="ARBA" id="ARBA00022741"/>
    </source>
</evidence>
<evidence type="ECO:0000313" key="18">
    <source>
        <dbReference type="Proteomes" id="UP001500909"/>
    </source>
</evidence>
<protein>
    <submittedName>
        <fullName evidence="17">SpoIIE family protein phosphatase/ATP-binding protein</fullName>
    </submittedName>
</protein>
<dbReference type="Pfam" id="PF13581">
    <property type="entry name" value="HATPase_c_2"/>
    <property type="match status" value="1"/>
</dbReference>
<evidence type="ECO:0000256" key="1">
    <source>
        <dbReference type="ARBA" id="ARBA00004651"/>
    </source>
</evidence>
<dbReference type="PANTHER" id="PTHR43156">
    <property type="entry name" value="STAGE II SPORULATION PROTEIN E-RELATED"/>
    <property type="match status" value="1"/>
</dbReference>
<dbReference type="Gene3D" id="3.30.450.20">
    <property type="entry name" value="PAS domain"/>
    <property type="match status" value="2"/>
</dbReference>
<dbReference type="CDD" id="cd16936">
    <property type="entry name" value="HATPase_RsbW-like"/>
    <property type="match status" value="1"/>
</dbReference>
<dbReference type="SMART" id="SM00091">
    <property type="entry name" value="PAS"/>
    <property type="match status" value="1"/>
</dbReference>
<reference evidence="18" key="1">
    <citation type="journal article" date="2019" name="Int. J. Syst. Evol. Microbiol.">
        <title>The Global Catalogue of Microorganisms (GCM) 10K type strain sequencing project: providing services to taxonomists for standard genome sequencing and annotation.</title>
        <authorList>
            <consortium name="The Broad Institute Genomics Platform"/>
            <consortium name="The Broad Institute Genome Sequencing Center for Infectious Disease"/>
            <person name="Wu L."/>
            <person name="Ma J."/>
        </authorList>
    </citation>
    <scope>NUCLEOTIDE SEQUENCE [LARGE SCALE GENOMIC DNA]</scope>
    <source>
        <strain evidence="18">JCM 4805</strain>
    </source>
</reference>
<feature type="domain" description="PPM-type phosphatase" evidence="16">
    <location>
        <begin position="543"/>
        <end position="764"/>
    </location>
</feature>
<evidence type="ECO:0000256" key="13">
    <source>
        <dbReference type="SAM" id="Phobius"/>
    </source>
</evidence>
<keyword evidence="10 13" id="KW-1133">Transmembrane helix</keyword>
<dbReference type="SUPFAM" id="SSF55785">
    <property type="entry name" value="PYP-like sensor domain (PAS domain)"/>
    <property type="match status" value="1"/>
</dbReference>
<name>A0ABP3KE97_9ACTN</name>
<evidence type="ECO:0000259" key="16">
    <source>
        <dbReference type="SMART" id="SM00331"/>
    </source>
</evidence>
<keyword evidence="11" id="KW-0902">Two-component regulatory system</keyword>
<keyword evidence="18" id="KW-1185">Reference proteome</keyword>
<dbReference type="InterPro" id="IPR029151">
    <property type="entry name" value="Sensor-like_sf"/>
</dbReference>
<dbReference type="InterPro" id="IPR000014">
    <property type="entry name" value="PAS"/>
</dbReference>
<feature type="transmembrane region" description="Helical" evidence="13">
    <location>
        <begin position="186"/>
        <end position="205"/>
    </location>
</feature>
<dbReference type="Pfam" id="PF13185">
    <property type="entry name" value="GAF_2"/>
    <property type="match status" value="1"/>
</dbReference>
<feature type="transmembrane region" description="Helical" evidence="13">
    <location>
        <begin position="20"/>
        <end position="43"/>
    </location>
</feature>
<dbReference type="InterPro" id="IPR033463">
    <property type="entry name" value="sCache_3"/>
</dbReference>
<proteinExistence type="predicted"/>
<keyword evidence="12 13" id="KW-0472">Membrane</keyword>
<dbReference type="SUPFAM" id="SSF81606">
    <property type="entry name" value="PP2C-like"/>
    <property type="match status" value="1"/>
</dbReference>
<feature type="domain" description="GAF" evidence="14">
    <location>
        <begin position="346"/>
        <end position="522"/>
    </location>
</feature>
<comment type="caution">
    <text evidence="17">The sequence shown here is derived from an EMBL/GenBank/DDBJ whole genome shotgun (WGS) entry which is preliminary data.</text>
</comment>
<dbReference type="SUPFAM" id="SSF55874">
    <property type="entry name" value="ATPase domain of HSP90 chaperone/DNA topoisomerase II/histidine kinase"/>
    <property type="match status" value="1"/>
</dbReference>
<evidence type="ECO:0000256" key="2">
    <source>
        <dbReference type="ARBA" id="ARBA00022475"/>
    </source>
</evidence>
<dbReference type="SMART" id="SM00331">
    <property type="entry name" value="PP2C_SIG"/>
    <property type="match status" value="1"/>
</dbReference>
<accession>A0ABP3KE97</accession>
<dbReference type="InterPro" id="IPR001932">
    <property type="entry name" value="PPM-type_phosphatase-like_dom"/>
</dbReference>
<evidence type="ECO:0000256" key="3">
    <source>
        <dbReference type="ARBA" id="ARBA00022553"/>
    </source>
</evidence>
<dbReference type="Pfam" id="PF07228">
    <property type="entry name" value="SpoIIE"/>
    <property type="match status" value="1"/>
</dbReference>
<dbReference type="InterPro" id="IPR035965">
    <property type="entry name" value="PAS-like_dom_sf"/>
</dbReference>
<dbReference type="SUPFAM" id="SSF55781">
    <property type="entry name" value="GAF domain-like"/>
    <property type="match status" value="1"/>
</dbReference>
<dbReference type="InterPro" id="IPR029016">
    <property type="entry name" value="GAF-like_dom_sf"/>
</dbReference>
<keyword evidence="4" id="KW-0808">Transferase</keyword>
<dbReference type="Gene3D" id="3.60.40.10">
    <property type="entry name" value="PPM-type phosphatase domain"/>
    <property type="match status" value="1"/>
</dbReference>
<dbReference type="Gene3D" id="3.30.450.40">
    <property type="match status" value="1"/>
</dbReference>
<organism evidence="17 18">
    <name type="scientific">Streptomyces olivaceiscleroticus</name>
    <dbReference type="NCBI Taxonomy" id="68245"/>
    <lineage>
        <taxon>Bacteria</taxon>
        <taxon>Bacillati</taxon>
        <taxon>Actinomycetota</taxon>
        <taxon>Actinomycetes</taxon>
        <taxon>Kitasatosporales</taxon>
        <taxon>Streptomycetaceae</taxon>
        <taxon>Streptomyces</taxon>
    </lineage>
</organism>
<comment type="subcellular location">
    <subcellularLocation>
        <location evidence="1">Cell membrane</location>
        <topology evidence="1">Multi-pass membrane protein</topology>
    </subcellularLocation>
</comment>
<evidence type="ECO:0000256" key="10">
    <source>
        <dbReference type="ARBA" id="ARBA00022989"/>
    </source>
</evidence>